<dbReference type="PROSITE" id="PS50088">
    <property type="entry name" value="ANK_REPEAT"/>
    <property type="match status" value="1"/>
</dbReference>
<dbReference type="STRING" id="97972.A0A2V1DWK1"/>
<evidence type="ECO:0000256" key="1">
    <source>
        <dbReference type="ARBA" id="ARBA00022737"/>
    </source>
</evidence>
<evidence type="ECO:0000256" key="3">
    <source>
        <dbReference type="PROSITE-ProRule" id="PRU00023"/>
    </source>
</evidence>
<dbReference type="OrthoDB" id="426293at2759"/>
<dbReference type="Gene3D" id="1.25.40.20">
    <property type="entry name" value="Ankyrin repeat-containing domain"/>
    <property type="match status" value="1"/>
</dbReference>
<keyword evidence="6" id="KW-1185">Reference proteome</keyword>
<sequence length="309" mass="33499">MSDAATTNNTSKATDLLEQAIEVESTSKTDEALWQAANNLSPEDYEEFACSALRSAVRSGSSVIATHLINSEGVPISALTVLDIAHKPSIPLLETLVANGWDLNEASPKDNWRKGKRIIDKTVQDHELVVWLVEHGAAVNGGEEDYEFEPRPPLLTETCAVLGSVKTLKFLLSHNAKMGRRTLHCAAKEAAAMGADPSNASPSTNHETEEDSSGTRDRSNREEMLRFLVDDLKLNVNAMDSDAAKPYHFGTPLNYAVRQRNGAAVVRWLLQKGADPTLKGLDATMGPQEIARSNGFTDIVGAFADKSKS</sequence>
<dbReference type="Pfam" id="PF00023">
    <property type="entry name" value="Ank"/>
    <property type="match status" value="1"/>
</dbReference>
<evidence type="ECO:0000256" key="2">
    <source>
        <dbReference type="ARBA" id="ARBA00023043"/>
    </source>
</evidence>
<keyword evidence="2 3" id="KW-0040">ANK repeat</keyword>
<evidence type="ECO:0000256" key="4">
    <source>
        <dbReference type="SAM" id="MobiDB-lite"/>
    </source>
</evidence>
<name>A0A2V1DWK1_9PLEO</name>
<feature type="region of interest" description="Disordered" evidence="4">
    <location>
        <begin position="191"/>
        <end position="221"/>
    </location>
</feature>
<keyword evidence="1" id="KW-0677">Repeat</keyword>
<accession>A0A2V1DWK1</accession>
<feature type="repeat" description="ANK" evidence="3">
    <location>
        <begin position="248"/>
        <end position="281"/>
    </location>
</feature>
<dbReference type="EMBL" id="KZ805361">
    <property type="protein sequence ID" value="PVI01210.1"/>
    <property type="molecule type" value="Genomic_DNA"/>
</dbReference>
<protein>
    <submittedName>
        <fullName evidence="5">Uncharacterized protein</fullName>
    </submittedName>
</protein>
<evidence type="ECO:0000313" key="5">
    <source>
        <dbReference type="EMBL" id="PVI01210.1"/>
    </source>
</evidence>
<dbReference type="InterPro" id="IPR036770">
    <property type="entry name" value="Ankyrin_rpt-contain_sf"/>
</dbReference>
<dbReference type="PANTHER" id="PTHR24189">
    <property type="entry name" value="MYOTROPHIN"/>
    <property type="match status" value="1"/>
</dbReference>
<proteinExistence type="predicted"/>
<dbReference type="InterPro" id="IPR002110">
    <property type="entry name" value="Ankyrin_rpt"/>
</dbReference>
<reference evidence="5 6" key="1">
    <citation type="journal article" date="2018" name="Sci. Rep.">
        <title>Comparative genomics provides insights into the lifestyle and reveals functional heterogeneity of dark septate endophytic fungi.</title>
        <authorList>
            <person name="Knapp D.G."/>
            <person name="Nemeth J.B."/>
            <person name="Barry K."/>
            <person name="Hainaut M."/>
            <person name="Henrissat B."/>
            <person name="Johnson J."/>
            <person name="Kuo A."/>
            <person name="Lim J.H.P."/>
            <person name="Lipzen A."/>
            <person name="Nolan M."/>
            <person name="Ohm R.A."/>
            <person name="Tamas L."/>
            <person name="Grigoriev I.V."/>
            <person name="Spatafora J.W."/>
            <person name="Nagy L.G."/>
            <person name="Kovacs G.M."/>
        </authorList>
    </citation>
    <scope>NUCLEOTIDE SEQUENCE [LARGE SCALE GENOMIC DNA]</scope>
    <source>
        <strain evidence="5 6">DSE2036</strain>
    </source>
</reference>
<organism evidence="5 6">
    <name type="scientific">Periconia macrospinosa</name>
    <dbReference type="NCBI Taxonomy" id="97972"/>
    <lineage>
        <taxon>Eukaryota</taxon>
        <taxon>Fungi</taxon>
        <taxon>Dikarya</taxon>
        <taxon>Ascomycota</taxon>
        <taxon>Pezizomycotina</taxon>
        <taxon>Dothideomycetes</taxon>
        <taxon>Pleosporomycetidae</taxon>
        <taxon>Pleosporales</taxon>
        <taxon>Massarineae</taxon>
        <taxon>Periconiaceae</taxon>
        <taxon>Periconia</taxon>
    </lineage>
</organism>
<dbReference type="PANTHER" id="PTHR24189:SF50">
    <property type="entry name" value="ANKYRIN REPEAT AND SOCS BOX PROTEIN 2"/>
    <property type="match status" value="1"/>
</dbReference>
<dbReference type="AlphaFoldDB" id="A0A2V1DWK1"/>
<evidence type="ECO:0000313" key="6">
    <source>
        <dbReference type="Proteomes" id="UP000244855"/>
    </source>
</evidence>
<dbReference type="Proteomes" id="UP000244855">
    <property type="component" value="Unassembled WGS sequence"/>
</dbReference>
<gene>
    <name evidence="5" type="ORF">DM02DRAFT_613827</name>
</gene>
<dbReference type="SUPFAM" id="SSF48403">
    <property type="entry name" value="Ankyrin repeat"/>
    <property type="match status" value="1"/>
</dbReference>
<dbReference type="InterPro" id="IPR050745">
    <property type="entry name" value="Multifunctional_regulatory"/>
</dbReference>